<evidence type="ECO:0000313" key="1">
    <source>
        <dbReference type="EMBL" id="MCT8985290.1"/>
    </source>
</evidence>
<sequence>MSNSPSITIPFEEEYQGFEIYVEENPDHYNEGYSWSVSKNDECIDEGIEFDIKMAIDAARDTIANLNSKTK</sequence>
<proteinExistence type="predicted"/>
<name>A0ABT2NY10_9GAMM</name>
<dbReference type="EMBL" id="JAODOQ010000001">
    <property type="protein sequence ID" value="MCT8985290.1"/>
    <property type="molecule type" value="Genomic_DNA"/>
</dbReference>
<dbReference type="RefSeq" id="WP_261731850.1">
    <property type="nucleotide sequence ID" value="NZ_JAODOQ010000001.1"/>
</dbReference>
<reference evidence="1" key="1">
    <citation type="submission" date="2022-09" db="EMBL/GenBank/DDBJ databases">
        <title>Shewanella sp. KJ10-1 sp.nov, isolated from marine algae.</title>
        <authorList>
            <person name="Butt M."/>
            <person name="Lee J.K."/>
            <person name="Kim J.M."/>
            <person name="Choi D.G."/>
        </authorList>
    </citation>
    <scope>NUCLEOTIDE SEQUENCE</scope>
    <source>
        <strain evidence="1">KJ10-1</strain>
    </source>
</reference>
<comment type="caution">
    <text evidence="1">The sequence shown here is derived from an EMBL/GenBank/DDBJ whole genome shotgun (WGS) entry which is preliminary data.</text>
</comment>
<evidence type="ECO:0000313" key="2">
    <source>
        <dbReference type="Proteomes" id="UP001431192"/>
    </source>
</evidence>
<protein>
    <recommendedName>
        <fullName evidence="3">Phage protein</fullName>
    </recommendedName>
</protein>
<accession>A0ABT2NY10</accession>
<dbReference type="Proteomes" id="UP001431192">
    <property type="component" value="Unassembled WGS sequence"/>
</dbReference>
<organism evidence="1 2">
    <name type="scientific">Shewanella phaeophyticola</name>
    <dbReference type="NCBI Taxonomy" id="2978345"/>
    <lineage>
        <taxon>Bacteria</taxon>
        <taxon>Pseudomonadati</taxon>
        <taxon>Pseudomonadota</taxon>
        <taxon>Gammaproteobacteria</taxon>
        <taxon>Alteromonadales</taxon>
        <taxon>Shewanellaceae</taxon>
        <taxon>Shewanella</taxon>
    </lineage>
</organism>
<gene>
    <name evidence="1" type="ORF">N4T56_00510</name>
</gene>
<evidence type="ECO:0008006" key="3">
    <source>
        <dbReference type="Google" id="ProtNLM"/>
    </source>
</evidence>
<keyword evidence="2" id="KW-1185">Reference proteome</keyword>